<reference evidence="1 2" key="1">
    <citation type="submission" date="2017-11" db="EMBL/GenBank/DDBJ databases">
        <title>A major lineage of nontailed dsDNA viruses as unrecognized killers of marine bacteria.</title>
        <authorList>
            <person name="Kauffman K.M."/>
            <person name="Hussain F.A."/>
            <person name="Yang J."/>
            <person name="Arevalo P."/>
            <person name="Brown J.M."/>
            <person name="Chang W.K."/>
            <person name="VanInsberghe D."/>
            <person name="Elsherbini J."/>
            <person name="Cutler M.B."/>
            <person name="Kelly L."/>
            <person name="Polz M.F."/>
        </authorList>
    </citation>
    <scope>NUCLEOTIDE SEQUENCE [LARGE SCALE GENOMIC DNA]</scope>
</reference>
<dbReference type="EMBL" id="MG592409">
    <property type="protein sequence ID" value="AUR82566.1"/>
    <property type="molecule type" value="Genomic_DNA"/>
</dbReference>
<evidence type="ECO:0000313" key="1">
    <source>
        <dbReference type="EMBL" id="AUR82566.1"/>
    </source>
</evidence>
<accession>A0A2I7QME7</accession>
<protein>
    <submittedName>
        <fullName evidence="1">Uncharacterized protein</fullName>
    </submittedName>
</protein>
<name>A0A2I7QME7_9CAUD</name>
<gene>
    <name evidence="1" type="ORF">NVP1025O_083</name>
</gene>
<sequence>MFKIYQSETQVGMYLIIEVAPPARAWIVSNVHSVELGREYCIEARAMGNLLGVEPTYREALAYIRMSLLMEDL</sequence>
<organism evidence="1 2">
    <name type="scientific">Vibrio phage 1.025.O._10N.222.46.B6</name>
    <dbReference type="NCBI Taxonomy" id="1881420"/>
    <lineage>
        <taxon>Viruses</taxon>
        <taxon>Duplodnaviria</taxon>
        <taxon>Heunggongvirae</taxon>
        <taxon>Uroviricota</taxon>
        <taxon>Caudoviricetes</taxon>
        <taxon>Schitoviridae</taxon>
        <taxon>Pontosvirinae</taxon>
        <taxon>Nahantvirus</taxon>
        <taxon>Nahantvirus 49C7</taxon>
    </lineage>
</organism>
<dbReference type="Proteomes" id="UP000269377">
    <property type="component" value="Segment"/>
</dbReference>
<evidence type="ECO:0000313" key="2">
    <source>
        <dbReference type="Proteomes" id="UP000269377"/>
    </source>
</evidence>
<proteinExistence type="predicted"/>